<dbReference type="GO" id="GO:0016491">
    <property type="term" value="F:oxidoreductase activity"/>
    <property type="evidence" value="ECO:0007669"/>
    <property type="project" value="InterPro"/>
</dbReference>
<evidence type="ECO:0000259" key="2">
    <source>
        <dbReference type="PROSITE" id="PS51352"/>
    </source>
</evidence>
<feature type="chain" id="PRO_5010532584" evidence="1">
    <location>
        <begin position="23"/>
        <end position="432"/>
    </location>
</feature>
<dbReference type="STRING" id="1513896.SAMN05660841_00338"/>
<dbReference type="AlphaFoldDB" id="A0A1T5B059"/>
<reference evidence="4" key="1">
    <citation type="submission" date="2017-02" db="EMBL/GenBank/DDBJ databases">
        <authorList>
            <person name="Varghese N."/>
            <person name="Submissions S."/>
        </authorList>
    </citation>
    <scope>NUCLEOTIDE SEQUENCE [LARGE SCALE GENOMIC DNA]</scope>
    <source>
        <strain evidence="4">DSM 24091</strain>
    </source>
</reference>
<feature type="domain" description="Thioredoxin" evidence="2">
    <location>
        <begin position="34"/>
        <end position="183"/>
    </location>
</feature>
<dbReference type="OrthoDB" id="793244at2"/>
<name>A0A1T5B059_9SPHI</name>
<dbReference type="PANTHER" id="PTHR42852">
    <property type="entry name" value="THIOL:DISULFIDE INTERCHANGE PROTEIN DSBE"/>
    <property type="match status" value="1"/>
</dbReference>
<dbReference type="RefSeq" id="WP_079640687.1">
    <property type="nucleotide sequence ID" value="NZ_FUZF01000001.1"/>
</dbReference>
<sequence>MRGIYIIFCVLFSGTLASPAFGQEAKGLNKIKPLKIGDTIPDSFKILNVSNFKTETITAPDLKGKWTILDFWNTTCGSCIASFPKLHQLQSDFHDKIQVILLNTHKGDTEPSLARFLKKTETKLSLPYALGQEEVKSYFPHRFIPHCVWIDPTGKIVAITTSEQVNEDNLQMLTSGFISSLPTKRDDLFFDVNMPLLVHDNGGADSLFAFRSLLTPYLDGIGTTVGRRNMAGNRKRIFALNQSMYRLLQMAYPSILPKPRNRVIIESVDSLDVEAKLEDRSLKNSFCYELIVPNTMPERIENYLMEDMARFFGLRVNEAKRMMPCYRIVADGSVKPSTSDIPIVQIGEHKNLMKRVPLSFALAKLDHFFKTPIINETGKDPLVDLELPEDMNDEKALISSLKNIGLGVMLDTMEIDVAVIYTTKKGGEHASN</sequence>
<keyword evidence="1" id="KW-0732">Signal</keyword>
<keyword evidence="3" id="KW-0413">Isomerase</keyword>
<dbReference type="InterPro" id="IPR050553">
    <property type="entry name" value="Thioredoxin_ResA/DsbE_sf"/>
</dbReference>
<dbReference type="Proteomes" id="UP000190150">
    <property type="component" value="Unassembled WGS sequence"/>
</dbReference>
<organism evidence="3 4">
    <name type="scientific">Sphingobacterium nematocida</name>
    <dbReference type="NCBI Taxonomy" id="1513896"/>
    <lineage>
        <taxon>Bacteria</taxon>
        <taxon>Pseudomonadati</taxon>
        <taxon>Bacteroidota</taxon>
        <taxon>Sphingobacteriia</taxon>
        <taxon>Sphingobacteriales</taxon>
        <taxon>Sphingobacteriaceae</taxon>
        <taxon>Sphingobacterium</taxon>
    </lineage>
</organism>
<dbReference type="InterPro" id="IPR000866">
    <property type="entry name" value="AhpC/TSA"/>
</dbReference>
<dbReference type="GO" id="GO:0016209">
    <property type="term" value="F:antioxidant activity"/>
    <property type="evidence" value="ECO:0007669"/>
    <property type="project" value="InterPro"/>
</dbReference>
<dbReference type="EMBL" id="FUZF01000001">
    <property type="protein sequence ID" value="SKB40605.1"/>
    <property type="molecule type" value="Genomic_DNA"/>
</dbReference>
<evidence type="ECO:0000313" key="3">
    <source>
        <dbReference type="EMBL" id="SKB40605.1"/>
    </source>
</evidence>
<proteinExistence type="predicted"/>
<evidence type="ECO:0000256" key="1">
    <source>
        <dbReference type="SAM" id="SignalP"/>
    </source>
</evidence>
<accession>A0A1T5B059</accession>
<keyword evidence="4" id="KW-1185">Reference proteome</keyword>
<protein>
    <submittedName>
        <fullName evidence="3">Thiol-disulfide isomerase or thioredoxin</fullName>
    </submittedName>
</protein>
<dbReference type="InterPro" id="IPR036249">
    <property type="entry name" value="Thioredoxin-like_sf"/>
</dbReference>
<dbReference type="Gene3D" id="3.40.30.10">
    <property type="entry name" value="Glutaredoxin"/>
    <property type="match status" value="1"/>
</dbReference>
<evidence type="ECO:0000313" key="4">
    <source>
        <dbReference type="Proteomes" id="UP000190150"/>
    </source>
</evidence>
<dbReference type="Pfam" id="PF00578">
    <property type="entry name" value="AhpC-TSA"/>
    <property type="match status" value="1"/>
</dbReference>
<dbReference type="CDD" id="cd02966">
    <property type="entry name" value="TlpA_like_family"/>
    <property type="match status" value="1"/>
</dbReference>
<dbReference type="GO" id="GO:0016853">
    <property type="term" value="F:isomerase activity"/>
    <property type="evidence" value="ECO:0007669"/>
    <property type="project" value="UniProtKB-KW"/>
</dbReference>
<dbReference type="PROSITE" id="PS51352">
    <property type="entry name" value="THIOREDOXIN_2"/>
    <property type="match status" value="1"/>
</dbReference>
<dbReference type="InterPro" id="IPR013766">
    <property type="entry name" value="Thioredoxin_domain"/>
</dbReference>
<dbReference type="SUPFAM" id="SSF52833">
    <property type="entry name" value="Thioredoxin-like"/>
    <property type="match status" value="1"/>
</dbReference>
<gene>
    <name evidence="3" type="ORF">SAMN05660841_00338</name>
</gene>
<feature type="signal peptide" evidence="1">
    <location>
        <begin position="1"/>
        <end position="22"/>
    </location>
</feature>
<dbReference type="PANTHER" id="PTHR42852:SF13">
    <property type="entry name" value="PROTEIN DIPZ"/>
    <property type="match status" value="1"/>
</dbReference>